<evidence type="ECO:0008006" key="4">
    <source>
        <dbReference type="Google" id="ProtNLM"/>
    </source>
</evidence>
<organism evidence="2 3">
    <name type="scientific">Halovenus rubra</name>
    <dbReference type="NCBI Taxonomy" id="869890"/>
    <lineage>
        <taxon>Archaea</taxon>
        <taxon>Methanobacteriati</taxon>
        <taxon>Methanobacteriota</taxon>
        <taxon>Stenosarchaea group</taxon>
        <taxon>Halobacteria</taxon>
        <taxon>Halobacteriales</taxon>
        <taxon>Haloarculaceae</taxon>
        <taxon>Halovenus</taxon>
    </lineage>
</organism>
<sequence length="141" mass="14891">MEHSHPSLSEIGRLSSYALAGMILLFTSGLLGVFEFIPFSAVSPDWNLGTISPVDDSVVVFVGLPLALAVTLIVRATSKEPADVTVALFATPCILTGCLALYQYYVTPAGFHWSGALSMGTTILLSFVVVADGMIEHVTVS</sequence>
<feature type="transmembrane region" description="Helical" evidence="1">
    <location>
        <begin position="111"/>
        <end position="131"/>
    </location>
</feature>
<reference evidence="2 3" key="1">
    <citation type="journal article" date="2014" name="Int. J. Syst. Evol. Microbiol.">
        <title>Complete genome sequence of Corynebacterium casei LMG S-19264T (=DSM 44701T), isolated from a smear-ripened cheese.</title>
        <authorList>
            <consortium name="US DOE Joint Genome Institute (JGI-PGF)"/>
            <person name="Walter F."/>
            <person name="Albersmeier A."/>
            <person name="Kalinowski J."/>
            <person name="Ruckert C."/>
        </authorList>
    </citation>
    <scope>NUCLEOTIDE SEQUENCE [LARGE SCALE GENOMIC DNA]</scope>
    <source>
        <strain evidence="2 3">CGMCC 4.7215</strain>
    </source>
</reference>
<evidence type="ECO:0000313" key="2">
    <source>
        <dbReference type="EMBL" id="MFC7127524.1"/>
    </source>
</evidence>
<keyword evidence="1" id="KW-0812">Transmembrane</keyword>
<dbReference type="RefSeq" id="WP_267639060.1">
    <property type="nucleotide sequence ID" value="NZ_JAODIY010000048.1"/>
</dbReference>
<name>A0ABD5XAA4_9EURY</name>
<dbReference type="Proteomes" id="UP001596414">
    <property type="component" value="Unassembled WGS sequence"/>
</dbReference>
<dbReference type="AlphaFoldDB" id="A0ABD5XAA4"/>
<gene>
    <name evidence="2" type="ORF">ACFQJ7_16120</name>
</gene>
<keyword evidence="1" id="KW-0472">Membrane</keyword>
<dbReference type="EMBL" id="JBHSZQ010000050">
    <property type="protein sequence ID" value="MFC7127524.1"/>
    <property type="molecule type" value="Genomic_DNA"/>
</dbReference>
<protein>
    <recommendedName>
        <fullName evidence="4">SPW repeat-containing protein</fullName>
    </recommendedName>
</protein>
<comment type="caution">
    <text evidence="2">The sequence shown here is derived from an EMBL/GenBank/DDBJ whole genome shotgun (WGS) entry which is preliminary data.</text>
</comment>
<feature type="transmembrane region" description="Helical" evidence="1">
    <location>
        <begin position="17"/>
        <end position="37"/>
    </location>
</feature>
<accession>A0ABD5XAA4</accession>
<feature type="transmembrane region" description="Helical" evidence="1">
    <location>
        <begin position="57"/>
        <end position="74"/>
    </location>
</feature>
<evidence type="ECO:0000313" key="3">
    <source>
        <dbReference type="Proteomes" id="UP001596414"/>
    </source>
</evidence>
<keyword evidence="1" id="KW-1133">Transmembrane helix</keyword>
<proteinExistence type="predicted"/>
<feature type="transmembrane region" description="Helical" evidence="1">
    <location>
        <begin position="86"/>
        <end position="105"/>
    </location>
</feature>
<evidence type="ECO:0000256" key="1">
    <source>
        <dbReference type="SAM" id="Phobius"/>
    </source>
</evidence>